<dbReference type="InterPro" id="IPR008278">
    <property type="entry name" value="4-PPantetheinyl_Trfase_dom"/>
</dbReference>
<dbReference type="EC" id="2.7.8.-" evidence="6"/>
<proteinExistence type="inferred from homology"/>
<feature type="compositionally biased region" description="Polar residues" evidence="3">
    <location>
        <begin position="232"/>
        <end position="245"/>
    </location>
</feature>
<dbReference type="InterPro" id="IPR055066">
    <property type="entry name" value="AASDHPPT_N"/>
</dbReference>
<protein>
    <submittedName>
        <fullName evidence="6">4'-phosphopantetheinyl transferase</fullName>
        <ecNumber evidence="6">2.7.8.-</ecNumber>
    </submittedName>
</protein>
<keyword evidence="7" id="KW-1185">Reference proteome</keyword>
<organism evidence="6 7">
    <name type="scientific">Variovorax ginsengisoli</name>
    <dbReference type="NCBI Taxonomy" id="363844"/>
    <lineage>
        <taxon>Bacteria</taxon>
        <taxon>Pseudomonadati</taxon>
        <taxon>Pseudomonadota</taxon>
        <taxon>Betaproteobacteria</taxon>
        <taxon>Burkholderiales</taxon>
        <taxon>Comamonadaceae</taxon>
        <taxon>Variovorax</taxon>
    </lineage>
</organism>
<feature type="domain" description="4'-phosphopantetheinyl transferase N-terminal" evidence="5">
    <location>
        <begin position="9"/>
        <end position="90"/>
    </location>
</feature>
<dbReference type="Proteomes" id="UP001226867">
    <property type="component" value="Unassembled WGS sequence"/>
</dbReference>
<comment type="caution">
    <text evidence="6">The sequence shown here is derived from an EMBL/GenBank/DDBJ whole genome shotgun (WGS) entry which is preliminary data.</text>
</comment>
<evidence type="ECO:0000256" key="3">
    <source>
        <dbReference type="SAM" id="MobiDB-lite"/>
    </source>
</evidence>
<keyword evidence="2 6" id="KW-0808">Transferase</keyword>
<dbReference type="Pfam" id="PF01648">
    <property type="entry name" value="ACPS"/>
    <property type="match status" value="1"/>
</dbReference>
<evidence type="ECO:0000256" key="1">
    <source>
        <dbReference type="ARBA" id="ARBA00010990"/>
    </source>
</evidence>
<dbReference type="RefSeq" id="WP_307691485.1">
    <property type="nucleotide sequence ID" value="NZ_JAUSRO010000013.1"/>
</dbReference>
<dbReference type="GO" id="GO:0016740">
    <property type="term" value="F:transferase activity"/>
    <property type="evidence" value="ECO:0007669"/>
    <property type="project" value="UniProtKB-KW"/>
</dbReference>
<evidence type="ECO:0000259" key="5">
    <source>
        <dbReference type="Pfam" id="PF22624"/>
    </source>
</evidence>
<dbReference type="PANTHER" id="PTHR12215">
    <property type="entry name" value="PHOSPHOPANTETHEINE TRANSFERASE"/>
    <property type="match status" value="1"/>
</dbReference>
<accession>A0ABT9SBJ1</accession>
<sequence length="254" mass="27947">MASTAACRALLTPQELAQQDRFHFARDRHRYLLTRALVRSVLSRYAPVPAQTWSFGKGAFGRPRIEAPLVHEARGLNFNLSHTDGLIVMALARDIDLGIDAENIDRRAPLDVADQFFSPAESAALNALPPALQAERFFALWTLKESYIKARGMGLQLALDSFSFMLDDSACIEFALADPNDHSAQRWHFWQLQPTPAHRVAVCAAPDRSVPARIVCREVLALQSDQPLSVPTIRTSGCTPSTTEGPSELSRGAA</sequence>
<dbReference type="InterPro" id="IPR050559">
    <property type="entry name" value="P-Pant_transferase_sf"/>
</dbReference>
<name>A0ABT9SBJ1_9BURK</name>
<dbReference type="InterPro" id="IPR037143">
    <property type="entry name" value="4-PPantetheinyl_Trfase_dom_sf"/>
</dbReference>
<evidence type="ECO:0000313" key="6">
    <source>
        <dbReference type="EMBL" id="MDP9901721.1"/>
    </source>
</evidence>
<gene>
    <name evidence="6" type="ORF">J2W36_003990</name>
</gene>
<reference evidence="6 7" key="1">
    <citation type="submission" date="2023-07" db="EMBL/GenBank/DDBJ databases">
        <title>Sorghum-associated microbial communities from plants grown in Nebraska, USA.</title>
        <authorList>
            <person name="Schachtman D."/>
        </authorList>
    </citation>
    <scope>NUCLEOTIDE SEQUENCE [LARGE SCALE GENOMIC DNA]</scope>
    <source>
        <strain evidence="6 7">DS1607</strain>
    </source>
</reference>
<feature type="domain" description="4'-phosphopantetheinyl transferase" evidence="4">
    <location>
        <begin position="97"/>
        <end position="203"/>
    </location>
</feature>
<dbReference type="PANTHER" id="PTHR12215:SF10">
    <property type="entry name" value="L-AMINOADIPATE-SEMIALDEHYDE DEHYDROGENASE-PHOSPHOPANTETHEINYL TRANSFERASE"/>
    <property type="match status" value="1"/>
</dbReference>
<dbReference type="SUPFAM" id="SSF56214">
    <property type="entry name" value="4'-phosphopantetheinyl transferase"/>
    <property type="match status" value="2"/>
</dbReference>
<evidence type="ECO:0000256" key="2">
    <source>
        <dbReference type="ARBA" id="ARBA00022679"/>
    </source>
</evidence>
<dbReference type="Gene3D" id="3.90.470.20">
    <property type="entry name" value="4'-phosphopantetheinyl transferase domain"/>
    <property type="match status" value="2"/>
</dbReference>
<evidence type="ECO:0000259" key="4">
    <source>
        <dbReference type="Pfam" id="PF01648"/>
    </source>
</evidence>
<dbReference type="Pfam" id="PF22624">
    <property type="entry name" value="AASDHPPT_N"/>
    <property type="match status" value="1"/>
</dbReference>
<dbReference type="EMBL" id="JAUSRO010000013">
    <property type="protein sequence ID" value="MDP9901721.1"/>
    <property type="molecule type" value="Genomic_DNA"/>
</dbReference>
<evidence type="ECO:0000313" key="7">
    <source>
        <dbReference type="Proteomes" id="UP001226867"/>
    </source>
</evidence>
<feature type="region of interest" description="Disordered" evidence="3">
    <location>
        <begin position="232"/>
        <end position="254"/>
    </location>
</feature>
<comment type="similarity">
    <text evidence="1">Belongs to the P-Pant transferase superfamily. Gsp/Sfp/HetI/AcpT family.</text>
</comment>